<evidence type="ECO:0000313" key="20">
    <source>
        <dbReference type="Proteomes" id="UP000018211"/>
    </source>
</evidence>
<dbReference type="InterPro" id="IPR032632">
    <property type="entry name" value="Peptidase_M16_M"/>
</dbReference>
<evidence type="ECO:0000256" key="1">
    <source>
        <dbReference type="ARBA" id="ARBA00001947"/>
    </source>
</evidence>
<feature type="domain" description="Peptidase M16 N-terminal" evidence="15">
    <location>
        <begin position="21"/>
        <end position="158"/>
    </location>
</feature>
<evidence type="ECO:0000256" key="10">
    <source>
        <dbReference type="ARBA" id="ARBA00023049"/>
    </source>
</evidence>
<dbReference type="FunFam" id="3.30.830.10:FF:000005">
    <property type="entry name" value="nardilysin isoform X1"/>
    <property type="match status" value="1"/>
</dbReference>
<dbReference type="Gene3D" id="3.30.830.10">
    <property type="entry name" value="Metalloenzyme, LuxS/M16 peptidase-like"/>
    <property type="match status" value="4"/>
</dbReference>
<evidence type="ECO:0000259" key="15">
    <source>
        <dbReference type="Pfam" id="PF00675"/>
    </source>
</evidence>
<dbReference type="GO" id="GO:0006508">
    <property type="term" value="P:proteolysis"/>
    <property type="evidence" value="ECO:0007669"/>
    <property type="project" value="UniProtKB-KW"/>
</dbReference>
<proteinExistence type="inferred from homology"/>
<keyword evidence="10" id="KW-0482">Metalloprotease</keyword>
<organism evidence="19 20">
    <name type="scientific">Vibrio nigripulchritudo SOn1</name>
    <dbReference type="NCBI Taxonomy" id="1238450"/>
    <lineage>
        <taxon>Bacteria</taxon>
        <taxon>Pseudomonadati</taxon>
        <taxon>Pseudomonadota</taxon>
        <taxon>Gammaproteobacteria</taxon>
        <taxon>Vibrionales</taxon>
        <taxon>Vibrionaceae</taxon>
        <taxon>Vibrio</taxon>
    </lineage>
</organism>
<keyword evidence="6 19" id="KW-0645">Protease</keyword>
<dbReference type="EMBL" id="CAOF01000012">
    <property type="protein sequence ID" value="CCO44343.1"/>
    <property type="molecule type" value="Genomic_DNA"/>
</dbReference>
<evidence type="ECO:0000256" key="5">
    <source>
        <dbReference type="ARBA" id="ARBA00017565"/>
    </source>
</evidence>
<dbReference type="FunFam" id="3.30.830.10:FF:000012">
    <property type="entry name" value="Protease 3"/>
    <property type="match status" value="1"/>
</dbReference>
<dbReference type="GO" id="GO:0046872">
    <property type="term" value="F:metal ion binding"/>
    <property type="evidence" value="ECO:0007669"/>
    <property type="project" value="UniProtKB-KW"/>
</dbReference>
<dbReference type="InterPro" id="IPR050626">
    <property type="entry name" value="Peptidase_M16"/>
</dbReference>
<dbReference type="EC" id="3.4.24.55" evidence="4"/>
<evidence type="ECO:0000256" key="4">
    <source>
        <dbReference type="ARBA" id="ARBA00012449"/>
    </source>
</evidence>
<dbReference type="InterPro" id="IPR001431">
    <property type="entry name" value="Pept_M16_Zn_BS"/>
</dbReference>
<name>A0AAV2VIM2_9VIBR</name>
<sequence length="925" mass="105780">MYLSPNDSNQYRYLNLNNGLRVLLVRDENAQKSAAALAVNVGHFDDPSDREGLAHYLEHMLFLGTEKYPKTGEFQAFISQHGGNNNAWTGTEHTCYFFDVSPNAFERSLKRFSQFFIAPLFNSEALDKERQAVESEYRLKLKDDMRRLFQVHKEVVNPAHPFSKFSVGNLETLADREDSSIRDEIIEFYESHYSADLMTLSIMGPQPLDELEGWITDLFSPIKNRSLKGKYVSIPLVNPSLPSCFVQVEPEKDSRKLVMAFTLPSMDQYYSSKPLSYFAHLLGYEGEGSLMLHLKNLGWVNGLAAGGGMSGSNFREFTVSCTLTPEGLNHTDEIVEATFAYLNLIVDSGFEEWRYKEKQAVLESAFQFQEAARPLDLVSHLVMNLHHYPEEDVVYGDYKMDSFNPELLREVNQYFTVDNLRLTLIAKGVETNKTAKWYDTPYSVQPFTDEQLARWRDPKPSDDHKLPEPNPYICYDLTPQALEGDATKPELVQDLPGFRLWHLQEKDFRVPKGVVYLAIDSPHAVSTPRKIVKTRLCVEMFLDSLVKETYQAEIAGMGYNMYAHQGGVTLTLSGFSQKQPQLLNVILTRFANRDFQPARFDIIKQQMLRNWKNAAKDRPVSQLFNAMTGILQPNNPPYPELIEALESIEVDELPEFVDNILNELHVELFVYGDWNKSQAVGLAETIKNALRVKNQRYEESLRPLVMLGENGTFQREVHCNQADSAIVIYYQSPDINPRSIALYSLANHLMSATFFHEIRTKQQLGYMVGTGNLPLNRHPGLVLYVQSPNAAPIDLLSAIDEFLNAFYMVLLELNEYQWQSSKKGLWNQIATPDNNLRSRAQRLWVAIGNKDHEFNQRDKVLEELKSLTRSEMIRFVVSVLKPRTANRLIMHSKGSEHQDDPCLDVGLEIGSVEEFQLRPKDIELG</sequence>
<dbReference type="PANTHER" id="PTHR43690:SF18">
    <property type="entry name" value="INSULIN-DEGRADING ENZYME-RELATED"/>
    <property type="match status" value="1"/>
</dbReference>
<dbReference type="GO" id="GO:0004222">
    <property type="term" value="F:metalloendopeptidase activity"/>
    <property type="evidence" value="ECO:0007669"/>
    <property type="project" value="UniProtKB-EC"/>
</dbReference>
<dbReference type="Pfam" id="PF16187">
    <property type="entry name" value="Peptidase_M16_M"/>
    <property type="match status" value="1"/>
</dbReference>
<evidence type="ECO:0000256" key="2">
    <source>
        <dbReference type="ARBA" id="ARBA00002184"/>
    </source>
</evidence>
<dbReference type="GO" id="GO:0005737">
    <property type="term" value="C:cytoplasm"/>
    <property type="evidence" value="ECO:0007669"/>
    <property type="project" value="UniProtKB-ARBA"/>
</dbReference>
<dbReference type="InterPro" id="IPR011249">
    <property type="entry name" value="Metalloenz_LuxS/M16"/>
</dbReference>
<dbReference type="InterPro" id="IPR054734">
    <property type="entry name" value="PqqF-like_C_4"/>
</dbReference>
<evidence type="ECO:0000259" key="17">
    <source>
        <dbReference type="Pfam" id="PF16187"/>
    </source>
</evidence>
<dbReference type="AlphaFoldDB" id="A0AAV2VIM2"/>
<feature type="domain" description="Peptidase M16 middle/third" evidence="17">
    <location>
        <begin position="366"/>
        <end position="644"/>
    </location>
</feature>
<evidence type="ECO:0000256" key="14">
    <source>
        <dbReference type="RuleBase" id="RU004447"/>
    </source>
</evidence>
<evidence type="ECO:0000313" key="19">
    <source>
        <dbReference type="EMBL" id="CCO44343.1"/>
    </source>
</evidence>
<evidence type="ECO:0000259" key="16">
    <source>
        <dbReference type="Pfam" id="PF05193"/>
    </source>
</evidence>
<evidence type="ECO:0000256" key="12">
    <source>
        <dbReference type="ARBA" id="ARBA00031184"/>
    </source>
</evidence>
<dbReference type="InterPro" id="IPR011765">
    <property type="entry name" value="Pept_M16_N"/>
</dbReference>
<dbReference type="SUPFAM" id="SSF63411">
    <property type="entry name" value="LuxS/MPP-like metallohydrolase"/>
    <property type="match status" value="4"/>
</dbReference>
<evidence type="ECO:0000259" key="18">
    <source>
        <dbReference type="Pfam" id="PF22456"/>
    </source>
</evidence>
<dbReference type="PANTHER" id="PTHR43690">
    <property type="entry name" value="NARDILYSIN"/>
    <property type="match status" value="1"/>
</dbReference>
<dbReference type="InterPro" id="IPR007863">
    <property type="entry name" value="Peptidase_M16_C"/>
</dbReference>
<evidence type="ECO:0000256" key="7">
    <source>
        <dbReference type="ARBA" id="ARBA00022723"/>
    </source>
</evidence>
<evidence type="ECO:0000256" key="9">
    <source>
        <dbReference type="ARBA" id="ARBA00022833"/>
    </source>
</evidence>
<dbReference type="Pfam" id="PF00675">
    <property type="entry name" value="Peptidase_M16"/>
    <property type="match status" value="1"/>
</dbReference>
<feature type="domain" description="Peptidase M16 C-terminal" evidence="16">
    <location>
        <begin position="182"/>
        <end position="360"/>
    </location>
</feature>
<keyword evidence="8" id="KW-0378">Hydrolase</keyword>
<evidence type="ECO:0000256" key="11">
    <source>
        <dbReference type="ARBA" id="ARBA00029597"/>
    </source>
</evidence>
<comment type="caution">
    <text evidence="19">The sequence shown here is derived from an EMBL/GenBank/DDBJ whole genome shotgun (WGS) entry which is preliminary data.</text>
</comment>
<protein>
    <recommendedName>
        <fullName evidence="5">Protease 3</fullName>
        <ecNumber evidence="4">3.4.24.55</ecNumber>
    </recommendedName>
    <alternativeName>
        <fullName evidence="13">Pitrilysin</fullName>
    </alternativeName>
    <alternativeName>
        <fullName evidence="12">Protease III</fullName>
    </alternativeName>
    <alternativeName>
        <fullName evidence="11">Protease pi</fullName>
    </alternativeName>
</protein>
<evidence type="ECO:0000256" key="8">
    <source>
        <dbReference type="ARBA" id="ARBA00022801"/>
    </source>
</evidence>
<keyword evidence="9" id="KW-0862">Zinc</keyword>
<dbReference type="PROSITE" id="PS00143">
    <property type="entry name" value="INSULINASE"/>
    <property type="match status" value="1"/>
</dbReference>
<evidence type="ECO:0000256" key="6">
    <source>
        <dbReference type="ARBA" id="ARBA00022670"/>
    </source>
</evidence>
<dbReference type="Pfam" id="PF22456">
    <property type="entry name" value="PqqF-like_C_4"/>
    <property type="match status" value="1"/>
</dbReference>
<feature type="domain" description="Coenzyme PQQ synthesis protein F-like C-terminal lobe" evidence="18">
    <location>
        <begin position="745"/>
        <end position="844"/>
    </location>
</feature>
<comment type="similarity">
    <text evidence="3 14">Belongs to the peptidase M16 family.</text>
</comment>
<dbReference type="Proteomes" id="UP000018211">
    <property type="component" value="Unassembled WGS sequence"/>
</dbReference>
<dbReference type="RefSeq" id="WP_022610229.1">
    <property type="nucleotide sequence ID" value="NZ_LK391965.1"/>
</dbReference>
<dbReference type="Pfam" id="PF05193">
    <property type="entry name" value="Peptidase_M16_C"/>
    <property type="match status" value="1"/>
</dbReference>
<gene>
    <name evidence="19" type="ORF">VIBNISOn1_1090057</name>
</gene>
<evidence type="ECO:0000256" key="13">
    <source>
        <dbReference type="ARBA" id="ARBA00033450"/>
    </source>
</evidence>
<comment type="function">
    <text evidence="2">Endopeptidase that degrades small peptides of less than 7 kDa, such as glucagon and insulin.</text>
</comment>
<reference evidence="19 20" key="1">
    <citation type="journal article" date="2013" name="ISME J.">
        <title>Comparative genomics of pathogenic lineages of Vibrio nigripulchritudo identifies virulence-associated traits.</title>
        <authorList>
            <person name="Goudenege D."/>
            <person name="Labreuche Y."/>
            <person name="Krin E."/>
            <person name="Ansquer D."/>
            <person name="Mangenot S."/>
            <person name="Calteau A."/>
            <person name="Medigue C."/>
            <person name="Mazel D."/>
            <person name="Polz M.F."/>
            <person name="Le Roux F."/>
        </authorList>
    </citation>
    <scope>NUCLEOTIDE SEQUENCE [LARGE SCALE GENOMIC DNA]</scope>
    <source>
        <strain evidence="19 20">SOn1</strain>
    </source>
</reference>
<accession>A0AAV2VIM2</accession>
<keyword evidence="7" id="KW-0479">Metal-binding</keyword>
<comment type="cofactor">
    <cofactor evidence="1">
        <name>Zn(2+)</name>
        <dbReference type="ChEBI" id="CHEBI:29105"/>
    </cofactor>
</comment>
<evidence type="ECO:0000256" key="3">
    <source>
        <dbReference type="ARBA" id="ARBA00007261"/>
    </source>
</evidence>